<dbReference type="EMBL" id="CAJMWX010000125">
    <property type="protein sequence ID" value="CAE6403776.1"/>
    <property type="molecule type" value="Genomic_DNA"/>
</dbReference>
<gene>
    <name evidence="2" type="ORF">RDB_LOCUS5539</name>
</gene>
<evidence type="ECO:0008006" key="4">
    <source>
        <dbReference type="Google" id="ProtNLM"/>
    </source>
</evidence>
<reference evidence="2" key="1">
    <citation type="submission" date="2021-01" db="EMBL/GenBank/DDBJ databases">
        <authorList>
            <person name="Kaushik A."/>
        </authorList>
    </citation>
    <scope>NUCLEOTIDE SEQUENCE</scope>
    <source>
        <strain evidence="2">AG4-R118</strain>
    </source>
</reference>
<proteinExistence type="predicted"/>
<organism evidence="2 3">
    <name type="scientific">Rhizoctonia solani</name>
    <dbReference type="NCBI Taxonomy" id="456999"/>
    <lineage>
        <taxon>Eukaryota</taxon>
        <taxon>Fungi</taxon>
        <taxon>Dikarya</taxon>
        <taxon>Basidiomycota</taxon>
        <taxon>Agaricomycotina</taxon>
        <taxon>Agaricomycetes</taxon>
        <taxon>Cantharellales</taxon>
        <taxon>Ceratobasidiaceae</taxon>
        <taxon>Rhizoctonia</taxon>
    </lineage>
</organism>
<comment type="caution">
    <text evidence="2">The sequence shown here is derived from an EMBL/GenBank/DDBJ whole genome shotgun (WGS) entry which is preliminary data.</text>
</comment>
<evidence type="ECO:0000313" key="3">
    <source>
        <dbReference type="Proteomes" id="UP000663888"/>
    </source>
</evidence>
<feature type="region of interest" description="Disordered" evidence="1">
    <location>
        <begin position="449"/>
        <end position="483"/>
    </location>
</feature>
<feature type="region of interest" description="Disordered" evidence="1">
    <location>
        <begin position="1"/>
        <end position="67"/>
    </location>
</feature>
<dbReference type="AlphaFoldDB" id="A0A8H3A7Q5"/>
<feature type="compositionally biased region" description="Polar residues" evidence="1">
    <location>
        <begin position="472"/>
        <end position="483"/>
    </location>
</feature>
<protein>
    <recommendedName>
        <fullName evidence="4">BTB domain-containing protein</fullName>
    </recommendedName>
</protein>
<accession>A0A8H3A7Q5</accession>
<name>A0A8H3A7Q5_9AGAM</name>
<sequence length="483" mass="54182">MESEGEIVRHFWSPPKKKSNPDTRRSLTVARRQGSTSTPDSTNNQHPLNDAAQSVNPDTPIPSSSSSREVSTIHDFIGVNIELQVNDVNFRIHESRISKFASLHQLVDDARRVNPLSNTLAIALLSASPVEPVDLSYEVLVSAARISTIYDYPTLRAFCIKQLEGLPLGAIERLRIGRTLDLKSWEERAYQELTEREEAITKEEMLALGIDAYFEVASMRDKRQKDQITRLTSDLRAMPALRHLNLIVMPWPFTSGTSASATLQAPPNLKEVATVHDFAGTTIDLRVHDVVFKIPESCISKFASLSQQIEDERQARPGNHTLTIVVQGDSELASDFLATFELLRPFSIEEPSLIDPSTETLVSAARISTTYDYPTLREFCINKLEKLPLGPIERLRVGVTLDLEPWKERAYRELSEREEMVTEEEASVLGIDGYFRVASMREQHLRASSSYSNVDISTSTAPPARGSEWYSRFSSPSPSTTYE</sequence>
<feature type="compositionally biased region" description="Polar residues" evidence="1">
    <location>
        <begin position="449"/>
        <end position="461"/>
    </location>
</feature>
<evidence type="ECO:0000313" key="2">
    <source>
        <dbReference type="EMBL" id="CAE6403776.1"/>
    </source>
</evidence>
<feature type="compositionally biased region" description="Polar residues" evidence="1">
    <location>
        <begin position="33"/>
        <end position="57"/>
    </location>
</feature>
<dbReference type="Proteomes" id="UP000663888">
    <property type="component" value="Unassembled WGS sequence"/>
</dbReference>
<evidence type="ECO:0000256" key="1">
    <source>
        <dbReference type="SAM" id="MobiDB-lite"/>
    </source>
</evidence>